<evidence type="ECO:0000313" key="2">
    <source>
        <dbReference type="Proteomes" id="UP001374579"/>
    </source>
</evidence>
<protein>
    <submittedName>
        <fullName evidence="1">Uncharacterized protein</fullName>
    </submittedName>
</protein>
<accession>A0AAN9GBS3</accession>
<reference evidence="1 2" key="1">
    <citation type="submission" date="2024-02" db="EMBL/GenBank/DDBJ databases">
        <title>Chromosome-scale genome assembly of the rough periwinkle Littorina saxatilis.</title>
        <authorList>
            <person name="De Jode A."/>
            <person name="Faria R."/>
            <person name="Formenti G."/>
            <person name="Sims Y."/>
            <person name="Smith T.P."/>
            <person name="Tracey A."/>
            <person name="Wood J.M.D."/>
            <person name="Zagrodzka Z.B."/>
            <person name="Johannesson K."/>
            <person name="Butlin R.K."/>
            <person name="Leder E.H."/>
        </authorList>
    </citation>
    <scope>NUCLEOTIDE SEQUENCE [LARGE SCALE GENOMIC DNA]</scope>
    <source>
        <strain evidence="1">Snail1</strain>
        <tissue evidence="1">Muscle</tissue>
    </source>
</reference>
<gene>
    <name evidence="1" type="ORF">V1264_018146</name>
</gene>
<dbReference type="EMBL" id="JBAMIC010000008">
    <property type="protein sequence ID" value="KAK7103188.1"/>
    <property type="molecule type" value="Genomic_DNA"/>
</dbReference>
<keyword evidence="2" id="KW-1185">Reference proteome</keyword>
<dbReference type="Proteomes" id="UP001374579">
    <property type="component" value="Unassembled WGS sequence"/>
</dbReference>
<organism evidence="1 2">
    <name type="scientific">Littorina saxatilis</name>
    <dbReference type="NCBI Taxonomy" id="31220"/>
    <lineage>
        <taxon>Eukaryota</taxon>
        <taxon>Metazoa</taxon>
        <taxon>Spiralia</taxon>
        <taxon>Lophotrochozoa</taxon>
        <taxon>Mollusca</taxon>
        <taxon>Gastropoda</taxon>
        <taxon>Caenogastropoda</taxon>
        <taxon>Littorinimorpha</taxon>
        <taxon>Littorinoidea</taxon>
        <taxon>Littorinidae</taxon>
        <taxon>Littorina</taxon>
    </lineage>
</organism>
<proteinExistence type="predicted"/>
<evidence type="ECO:0000313" key="1">
    <source>
        <dbReference type="EMBL" id="KAK7103188.1"/>
    </source>
</evidence>
<name>A0AAN9GBS3_9CAEN</name>
<comment type="caution">
    <text evidence="1">The sequence shown here is derived from an EMBL/GenBank/DDBJ whole genome shotgun (WGS) entry which is preliminary data.</text>
</comment>
<sequence length="114" mass="12627">MHEKVTTQTGATRSVGLVETEICCDFNQSEPAVWVAPTFSSCVVISTNQNPRFVLSRLGGTHFGFMHLGLGLWDVFADCYSQSDTGIFYKHEFSKTFPLCTESSQAAECLYVSK</sequence>
<dbReference type="AlphaFoldDB" id="A0AAN9GBS3"/>